<evidence type="ECO:0000313" key="5">
    <source>
        <dbReference type="Proteomes" id="UP001314229"/>
    </source>
</evidence>
<feature type="compositionally biased region" description="Basic and acidic residues" evidence="3">
    <location>
        <begin position="685"/>
        <end position="694"/>
    </location>
</feature>
<feature type="region of interest" description="Disordered" evidence="3">
    <location>
        <begin position="1"/>
        <end position="22"/>
    </location>
</feature>
<feature type="compositionally biased region" description="Low complexity" evidence="3">
    <location>
        <begin position="179"/>
        <end position="189"/>
    </location>
</feature>
<sequence>MRPMWDHNKKKKEEEKTRSSESPLGLDFLWLKIVTELLLCNKTSPRIQGETDSLPSVYEDKSEAAMSSAVDLKTKEEKDAELDRRIEALRKKNEALVKRYQEIEEDKKKAEQEGIAITTPRKPRSHDPETDRRRTDKENFTVTVDLSKPAGDKRVVNDWKPGPSDGHRGPGEGHRGPSDGHSPPRRSGSGRVGRGGQRGGRGGERQDRRDREPWTPRDGEPGDSGGQGRRGGRRGRGGGGGGGGIVGGGVGGGIVGGGVGGGDGGGGDGGGTPGGMDRKSKEWEEKRRQNIEKMNEEMEKIAEYERGQRSDGDKPIRNFLDDPRRSGPAPDIDRKEGSRRHVRNWGGLDFDNVKTGTELEKEWTSRRPGPKGSMDMTMSMTGRERAEYLRWKKEREQIDEERLARHRNATGQWRREWDAQKTDSMFKEDPYAAAEGITSEQGNRRDDSKRPPKAPTFGEFLSQGRTQGPRGEWSRGRGRGQKQSYSMHDNRWEGEKEEEGEEEKEKEKEKEKGDKTKREEKTKKKEKEEEKPKPPTVQKVEEKGADGEEDDEEWEDASDGEEVDEGVEEGSDGSDGEHDEKKDTGKEKPTKSKDASPTTPKPRSRTTSAGSPKEQRTPRPKVHIPSPGAAQESPEGGKPLSPFSPLDGHQPVTDWGEEMEMLSPRSSMGGESPLKPPSAESSPPQKKEQGEETKSQAATSNEPAEPQKEEHTAVKVSSPPEEKTQVRQTVIVSEPESVPADSPAAPVSDPAPPQVEVSDPAPPKVKVSDPAPPQVKVSDPAPPQVKVSDPSPPQVKVSDPAPPQVKVSDPAPPEEEVSDPAPPQVKVSDPAPPQVEVSDPAPSEVSEAAVTKAEDTPAAPSQDKADTPPPSSPAILEAEQSSSEPAGHKDNNNPASSETAAAAPTAEMSDSSEQPSSD</sequence>
<dbReference type="AlphaFoldDB" id="A0AAV1NGA2"/>
<feature type="compositionally biased region" description="Gly residues" evidence="3">
    <location>
        <begin position="237"/>
        <end position="274"/>
    </location>
</feature>
<dbReference type="Proteomes" id="UP001314229">
    <property type="component" value="Unassembled WGS sequence"/>
</dbReference>
<feature type="compositionally biased region" description="Low complexity" evidence="3">
    <location>
        <begin position="733"/>
        <end position="748"/>
    </location>
</feature>
<dbReference type="Pfam" id="PF15266">
    <property type="entry name" value="DUF4594"/>
    <property type="match status" value="1"/>
</dbReference>
<feature type="region of interest" description="Disordered" evidence="3">
    <location>
        <begin position="402"/>
        <end position="918"/>
    </location>
</feature>
<evidence type="ECO:0000313" key="4">
    <source>
        <dbReference type="EMBL" id="CAK6957824.1"/>
    </source>
</evidence>
<reference evidence="4 5" key="1">
    <citation type="submission" date="2024-01" db="EMBL/GenBank/DDBJ databases">
        <authorList>
            <person name="Alioto T."/>
            <person name="Alioto T."/>
            <person name="Gomez Garrido J."/>
        </authorList>
    </citation>
    <scope>NUCLEOTIDE SEQUENCE [LARGE SCALE GENOMIC DNA]</scope>
</reference>
<feature type="compositionally biased region" description="Basic and acidic residues" evidence="3">
    <location>
        <begin position="165"/>
        <end position="178"/>
    </location>
</feature>
<dbReference type="InterPro" id="IPR029336">
    <property type="entry name" value="DUF4594"/>
</dbReference>
<feature type="compositionally biased region" description="Low complexity" evidence="3">
    <location>
        <begin position="892"/>
        <end position="907"/>
    </location>
</feature>
<comment type="caution">
    <text evidence="4">The sequence shown here is derived from an EMBL/GenBank/DDBJ whole genome shotgun (WGS) entry which is preliminary data.</text>
</comment>
<gene>
    <name evidence="4" type="ORF">FSCOSCO3_A003831</name>
</gene>
<feature type="compositionally biased region" description="Basic and acidic residues" evidence="3">
    <location>
        <begin position="201"/>
        <end position="220"/>
    </location>
</feature>
<name>A0AAV1NGA2_SCOSC</name>
<feature type="compositionally biased region" description="Basic and acidic residues" evidence="3">
    <location>
        <begin position="1"/>
        <end position="19"/>
    </location>
</feature>
<feature type="compositionally biased region" description="Basic and acidic residues" evidence="3">
    <location>
        <begin position="575"/>
        <end position="594"/>
    </location>
</feature>
<feature type="compositionally biased region" description="Basic and acidic residues" evidence="3">
    <location>
        <begin position="503"/>
        <end position="546"/>
    </location>
</feature>
<evidence type="ECO:0000256" key="1">
    <source>
        <dbReference type="ARBA" id="ARBA00022553"/>
    </source>
</evidence>
<feature type="compositionally biased region" description="Basic and acidic residues" evidence="3">
    <location>
        <begin position="413"/>
        <end position="430"/>
    </location>
</feature>
<feature type="compositionally biased region" description="Polar residues" evidence="3">
    <location>
        <begin position="908"/>
        <end position="918"/>
    </location>
</feature>
<feature type="compositionally biased region" description="Basic and acidic residues" evidence="3">
    <location>
        <begin position="276"/>
        <end position="336"/>
    </location>
</feature>
<keyword evidence="2" id="KW-0175">Coiled coil</keyword>
<feature type="compositionally biased region" description="Acidic residues" evidence="3">
    <location>
        <begin position="547"/>
        <end position="574"/>
    </location>
</feature>
<evidence type="ECO:0000256" key="3">
    <source>
        <dbReference type="SAM" id="MobiDB-lite"/>
    </source>
</evidence>
<dbReference type="PANTHER" id="PTHR15635">
    <property type="entry name" value="COILED-COIL DOMAIN CONTAINING PROTEIN 9"/>
    <property type="match status" value="1"/>
</dbReference>
<dbReference type="PANTHER" id="PTHR15635:SF11">
    <property type="entry name" value="COILED-COIL DOMAIN-CONTAINING PROTEIN 9"/>
    <property type="match status" value="1"/>
</dbReference>
<organism evidence="4 5">
    <name type="scientific">Scomber scombrus</name>
    <name type="common">Atlantic mackerel</name>
    <name type="synonym">Scomber vernalis</name>
    <dbReference type="NCBI Taxonomy" id="13677"/>
    <lineage>
        <taxon>Eukaryota</taxon>
        <taxon>Metazoa</taxon>
        <taxon>Chordata</taxon>
        <taxon>Craniata</taxon>
        <taxon>Vertebrata</taxon>
        <taxon>Euteleostomi</taxon>
        <taxon>Actinopterygii</taxon>
        <taxon>Neopterygii</taxon>
        <taxon>Teleostei</taxon>
        <taxon>Neoteleostei</taxon>
        <taxon>Acanthomorphata</taxon>
        <taxon>Pelagiaria</taxon>
        <taxon>Scombriformes</taxon>
        <taxon>Scombridae</taxon>
        <taxon>Scomber</taxon>
    </lineage>
</organism>
<keyword evidence="1" id="KW-0597">Phosphoprotein</keyword>
<protein>
    <submittedName>
        <fullName evidence="4">Coiled-coil domain-containing protein 9</fullName>
    </submittedName>
</protein>
<accession>A0AAV1NGA2</accession>
<feature type="compositionally biased region" description="Gly residues" evidence="3">
    <location>
        <begin position="190"/>
        <end position="200"/>
    </location>
</feature>
<feature type="compositionally biased region" description="Basic and acidic residues" evidence="3">
    <location>
        <begin position="101"/>
        <end position="112"/>
    </location>
</feature>
<feature type="region of interest" description="Disordered" evidence="3">
    <location>
        <begin position="46"/>
        <end position="80"/>
    </location>
</feature>
<feature type="region of interest" description="Disordered" evidence="3">
    <location>
        <begin position="101"/>
        <end position="381"/>
    </location>
</feature>
<feature type="compositionally biased region" description="Basic and acidic residues" evidence="3">
    <location>
        <begin position="125"/>
        <end position="139"/>
    </location>
</feature>
<evidence type="ECO:0000256" key="2">
    <source>
        <dbReference type="ARBA" id="ARBA00023054"/>
    </source>
</evidence>
<keyword evidence="5" id="KW-1185">Reference proteome</keyword>
<proteinExistence type="predicted"/>
<dbReference type="EMBL" id="CAWUFR010000031">
    <property type="protein sequence ID" value="CAK6957824.1"/>
    <property type="molecule type" value="Genomic_DNA"/>
</dbReference>